<feature type="transmembrane region" description="Helical" evidence="2">
    <location>
        <begin position="84"/>
        <end position="102"/>
    </location>
</feature>
<dbReference type="AlphaFoldDB" id="A0AA38UD78"/>
<dbReference type="Pfam" id="PF20152">
    <property type="entry name" value="DUF6534"/>
    <property type="match status" value="1"/>
</dbReference>
<evidence type="ECO:0000313" key="5">
    <source>
        <dbReference type="Proteomes" id="UP001163846"/>
    </source>
</evidence>
<evidence type="ECO:0000259" key="3">
    <source>
        <dbReference type="Pfam" id="PF20152"/>
    </source>
</evidence>
<dbReference type="InterPro" id="IPR045339">
    <property type="entry name" value="DUF6534"/>
</dbReference>
<keyword evidence="2" id="KW-0812">Transmembrane</keyword>
<protein>
    <recommendedName>
        <fullName evidence="3">DUF6534 domain-containing protein</fullName>
    </recommendedName>
</protein>
<dbReference type="PANTHER" id="PTHR40465">
    <property type="entry name" value="CHROMOSOME 1, WHOLE GENOME SHOTGUN SEQUENCE"/>
    <property type="match status" value="1"/>
</dbReference>
<keyword evidence="2" id="KW-1133">Transmembrane helix</keyword>
<feature type="transmembrane region" description="Helical" evidence="2">
    <location>
        <begin position="186"/>
        <end position="206"/>
    </location>
</feature>
<accession>A0AA38UD78</accession>
<sequence length="265" mass="29278">MKYRDPLVWKLLVFYLFVFDTFNSICDIGLIVDSLLLKSGDPSIVAVSPWTLRLDGLSTTLVSTPVQIFMAWRIRIITEKNLPVAFISVLSLTSFAGSIWLTVSVSNSPQFAKFDSFRAAPILWLVGSAVADIAISICLVYSLSKGRKYQNAILGIERATIATGMLTTLTALVDAIVFLIKPDTTIFFSWDLTLCKLYTITLLISFNGRHLASDEDYEPNALGFSTCSETLSQMSFSQNIRSSMGSVPKTPGDGLEELYELSPRN</sequence>
<feature type="region of interest" description="Disordered" evidence="1">
    <location>
        <begin position="243"/>
        <end position="265"/>
    </location>
</feature>
<reference evidence="4" key="1">
    <citation type="submission" date="2022-08" db="EMBL/GenBank/DDBJ databases">
        <authorList>
            <consortium name="DOE Joint Genome Institute"/>
            <person name="Min B."/>
            <person name="Riley R."/>
            <person name="Sierra-Patev S."/>
            <person name="Naranjo-Ortiz M."/>
            <person name="Looney B."/>
            <person name="Konkel Z."/>
            <person name="Slot J.C."/>
            <person name="Sakamoto Y."/>
            <person name="Steenwyk J.L."/>
            <person name="Rokas A."/>
            <person name="Carro J."/>
            <person name="Camarero S."/>
            <person name="Ferreira P."/>
            <person name="Molpeceres G."/>
            <person name="Ruiz-Duenas F.J."/>
            <person name="Serrano A."/>
            <person name="Henrissat B."/>
            <person name="Drula E."/>
            <person name="Hughes K.W."/>
            <person name="Mata J.L."/>
            <person name="Ishikawa N.K."/>
            <person name="Vargas-Isla R."/>
            <person name="Ushijima S."/>
            <person name="Smith C.A."/>
            <person name="Ahrendt S."/>
            <person name="Andreopoulos W."/>
            <person name="He G."/>
            <person name="Labutti K."/>
            <person name="Lipzen A."/>
            <person name="Ng V."/>
            <person name="Sandor L."/>
            <person name="Barry K."/>
            <person name="Martinez A.T."/>
            <person name="Xiao Y."/>
            <person name="Gibbons J.G."/>
            <person name="Terashima K."/>
            <person name="Hibbett D.S."/>
            <person name="Grigoriev I.V."/>
        </authorList>
    </citation>
    <scope>NUCLEOTIDE SEQUENCE</scope>
    <source>
        <strain evidence="4">TFB9207</strain>
    </source>
</reference>
<name>A0AA38UD78_9AGAR</name>
<feature type="transmembrane region" description="Helical" evidence="2">
    <location>
        <begin position="161"/>
        <end position="180"/>
    </location>
</feature>
<keyword evidence="2" id="KW-0472">Membrane</keyword>
<dbReference type="PANTHER" id="PTHR40465:SF1">
    <property type="entry name" value="DUF6534 DOMAIN-CONTAINING PROTEIN"/>
    <property type="match status" value="1"/>
</dbReference>
<evidence type="ECO:0000313" key="4">
    <source>
        <dbReference type="EMBL" id="KAJ3837376.1"/>
    </source>
</evidence>
<feature type="domain" description="DUF6534" evidence="3">
    <location>
        <begin position="128"/>
        <end position="210"/>
    </location>
</feature>
<feature type="transmembrane region" description="Helical" evidence="2">
    <location>
        <begin position="122"/>
        <end position="141"/>
    </location>
</feature>
<proteinExistence type="predicted"/>
<gene>
    <name evidence="4" type="ORF">F5878DRAFT_710840</name>
</gene>
<comment type="caution">
    <text evidence="4">The sequence shown here is derived from an EMBL/GenBank/DDBJ whole genome shotgun (WGS) entry which is preliminary data.</text>
</comment>
<dbReference type="EMBL" id="MU806250">
    <property type="protein sequence ID" value="KAJ3837376.1"/>
    <property type="molecule type" value="Genomic_DNA"/>
</dbReference>
<evidence type="ECO:0000256" key="1">
    <source>
        <dbReference type="SAM" id="MobiDB-lite"/>
    </source>
</evidence>
<organism evidence="4 5">
    <name type="scientific">Lentinula raphanica</name>
    <dbReference type="NCBI Taxonomy" id="153919"/>
    <lineage>
        <taxon>Eukaryota</taxon>
        <taxon>Fungi</taxon>
        <taxon>Dikarya</taxon>
        <taxon>Basidiomycota</taxon>
        <taxon>Agaricomycotina</taxon>
        <taxon>Agaricomycetes</taxon>
        <taxon>Agaricomycetidae</taxon>
        <taxon>Agaricales</taxon>
        <taxon>Marasmiineae</taxon>
        <taxon>Omphalotaceae</taxon>
        <taxon>Lentinula</taxon>
    </lineage>
</organism>
<keyword evidence="5" id="KW-1185">Reference proteome</keyword>
<evidence type="ECO:0000256" key="2">
    <source>
        <dbReference type="SAM" id="Phobius"/>
    </source>
</evidence>
<dbReference type="Proteomes" id="UP001163846">
    <property type="component" value="Unassembled WGS sequence"/>
</dbReference>